<dbReference type="Proteomes" id="UP000003294">
    <property type="component" value="Unassembled WGS sequence"/>
</dbReference>
<dbReference type="EMBL" id="ACDY02000006">
    <property type="protein sequence ID" value="EEZ71640.1"/>
    <property type="molecule type" value="Genomic_DNA"/>
</dbReference>
<reference evidence="1 2" key="1">
    <citation type="submission" date="2009-10" db="EMBL/GenBank/DDBJ databases">
        <authorList>
            <person name="Weinstock G."/>
            <person name="Sodergren E."/>
            <person name="Clifton S."/>
            <person name="Fulton L."/>
            <person name="Fulton B."/>
            <person name="Courtney L."/>
            <person name="Fronick C."/>
            <person name="Harrison M."/>
            <person name="Strong C."/>
            <person name="Farmer C."/>
            <person name="Delahaunty K."/>
            <person name="Markovic C."/>
            <person name="Hall O."/>
            <person name="Minx P."/>
            <person name="Tomlinson C."/>
            <person name="Mitreva M."/>
            <person name="Nelson J."/>
            <person name="Hou S."/>
            <person name="Wollam A."/>
            <person name="Pepin K.H."/>
            <person name="Johnson M."/>
            <person name="Bhonagiri V."/>
            <person name="Nash W.E."/>
            <person name="Warren W."/>
            <person name="Chinwalla A."/>
            <person name="Mardis E.R."/>
            <person name="Wilson R.K."/>
        </authorList>
    </citation>
    <scope>NUCLEOTIDE SEQUENCE [LARGE SCALE GENOMIC DNA]</scope>
    <source>
        <strain evidence="1 2">ATCC 14685</strain>
    </source>
</reference>
<evidence type="ECO:0000313" key="2">
    <source>
        <dbReference type="Proteomes" id="UP000003294"/>
    </source>
</evidence>
<gene>
    <name evidence="1" type="ORF">NEICINOT_04225</name>
</gene>
<proteinExistence type="predicted"/>
<sequence>MKTVGFTPPYGAGNKRNMPRNTVRVFRRHFYQMQKYIVVPTKAEIQSVPLFLINSCSFSFSDAHFLGHNNGKIVIVPDKFL</sequence>
<accession>D0W3I5</accession>
<organism evidence="1 2">
    <name type="scientific">Neisseria cinerea ATCC 14685</name>
    <dbReference type="NCBI Taxonomy" id="546262"/>
    <lineage>
        <taxon>Bacteria</taxon>
        <taxon>Pseudomonadati</taxon>
        <taxon>Pseudomonadota</taxon>
        <taxon>Betaproteobacteria</taxon>
        <taxon>Neisseriales</taxon>
        <taxon>Neisseriaceae</taxon>
        <taxon>Neisseria</taxon>
    </lineage>
</organism>
<name>D0W3I5_NEICI</name>
<dbReference type="AlphaFoldDB" id="D0W3I5"/>
<evidence type="ECO:0000313" key="1">
    <source>
        <dbReference type="EMBL" id="EEZ71640.1"/>
    </source>
</evidence>
<comment type="caution">
    <text evidence="1">The sequence shown here is derived from an EMBL/GenBank/DDBJ whole genome shotgun (WGS) entry which is preliminary data.</text>
</comment>
<protein>
    <submittedName>
        <fullName evidence="1">Uncharacterized protein</fullName>
    </submittedName>
</protein>